<reference evidence="1" key="1">
    <citation type="submission" date="2014-11" db="EMBL/GenBank/DDBJ databases">
        <authorList>
            <person name="Amaro Gonzalez C."/>
        </authorList>
    </citation>
    <scope>NUCLEOTIDE SEQUENCE</scope>
</reference>
<evidence type="ECO:0000313" key="1">
    <source>
        <dbReference type="EMBL" id="JAH65354.1"/>
    </source>
</evidence>
<sequence length="30" mass="3350">MMPHCCPVNTLRPLTHSGRVLRCATVFVLP</sequence>
<accession>A0A0E9UHM8</accession>
<name>A0A0E9UHM8_ANGAN</name>
<dbReference type="EMBL" id="GBXM01043223">
    <property type="protein sequence ID" value="JAH65354.1"/>
    <property type="molecule type" value="Transcribed_RNA"/>
</dbReference>
<protein>
    <submittedName>
        <fullName evidence="1">Uncharacterized protein</fullName>
    </submittedName>
</protein>
<dbReference type="AlphaFoldDB" id="A0A0E9UHM8"/>
<proteinExistence type="predicted"/>
<organism evidence="1">
    <name type="scientific">Anguilla anguilla</name>
    <name type="common">European freshwater eel</name>
    <name type="synonym">Muraena anguilla</name>
    <dbReference type="NCBI Taxonomy" id="7936"/>
    <lineage>
        <taxon>Eukaryota</taxon>
        <taxon>Metazoa</taxon>
        <taxon>Chordata</taxon>
        <taxon>Craniata</taxon>
        <taxon>Vertebrata</taxon>
        <taxon>Euteleostomi</taxon>
        <taxon>Actinopterygii</taxon>
        <taxon>Neopterygii</taxon>
        <taxon>Teleostei</taxon>
        <taxon>Anguilliformes</taxon>
        <taxon>Anguillidae</taxon>
        <taxon>Anguilla</taxon>
    </lineage>
</organism>
<reference evidence="1" key="2">
    <citation type="journal article" date="2015" name="Fish Shellfish Immunol.">
        <title>Early steps in the European eel (Anguilla anguilla)-Vibrio vulnificus interaction in the gills: Role of the RtxA13 toxin.</title>
        <authorList>
            <person name="Callol A."/>
            <person name="Pajuelo D."/>
            <person name="Ebbesson L."/>
            <person name="Teles M."/>
            <person name="MacKenzie S."/>
            <person name="Amaro C."/>
        </authorList>
    </citation>
    <scope>NUCLEOTIDE SEQUENCE</scope>
</reference>